<evidence type="ECO:0000313" key="3">
    <source>
        <dbReference type="Proteomes" id="UP000784294"/>
    </source>
</evidence>
<accession>A0A448WAT0</accession>
<gene>
    <name evidence="2" type="ORF">PXEA_LOCUS640</name>
</gene>
<name>A0A448WAT0_9PLAT</name>
<dbReference type="AlphaFoldDB" id="A0A448WAT0"/>
<dbReference type="EMBL" id="CAAALY010001248">
    <property type="protein sequence ID" value="VEL07200.1"/>
    <property type="molecule type" value="Genomic_DNA"/>
</dbReference>
<feature type="compositionally biased region" description="Polar residues" evidence="1">
    <location>
        <begin position="84"/>
        <end position="94"/>
    </location>
</feature>
<keyword evidence="3" id="KW-1185">Reference proteome</keyword>
<dbReference type="Proteomes" id="UP000784294">
    <property type="component" value="Unassembled WGS sequence"/>
</dbReference>
<sequence>MRVNFQCANQSDSSPLPGKLPGSASPFMSTPFGASFTPLPPLPPPLPPTSYLPPPMVPPPLSSDFPPVRAHPIPPPPPPPPPTLSQTTKAPHVQSASLATCIREETEFERRFQFLSDTLFPMPPVAYTGQKTYRSLQQVPNTHLSTLFLYRMPSIEIYYKPQSELLPSLHPLASGVPIDHQVFSSPAQPFRY</sequence>
<feature type="compositionally biased region" description="Low complexity" evidence="1">
    <location>
        <begin position="62"/>
        <end position="71"/>
    </location>
</feature>
<feature type="compositionally biased region" description="Pro residues" evidence="1">
    <location>
        <begin position="38"/>
        <end position="61"/>
    </location>
</feature>
<protein>
    <submittedName>
        <fullName evidence="2">Uncharacterized protein</fullName>
    </submittedName>
</protein>
<reference evidence="2" key="1">
    <citation type="submission" date="2018-11" db="EMBL/GenBank/DDBJ databases">
        <authorList>
            <consortium name="Pathogen Informatics"/>
        </authorList>
    </citation>
    <scope>NUCLEOTIDE SEQUENCE</scope>
</reference>
<feature type="region of interest" description="Disordered" evidence="1">
    <location>
        <begin position="1"/>
        <end position="94"/>
    </location>
</feature>
<evidence type="ECO:0000313" key="2">
    <source>
        <dbReference type="EMBL" id="VEL07200.1"/>
    </source>
</evidence>
<feature type="compositionally biased region" description="Polar residues" evidence="1">
    <location>
        <begin position="1"/>
        <end position="14"/>
    </location>
</feature>
<organism evidence="2 3">
    <name type="scientific">Protopolystoma xenopodis</name>
    <dbReference type="NCBI Taxonomy" id="117903"/>
    <lineage>
        <taxon>Eukaryota</taxon>
        <taxon>Metazoa</taxon>
        <taxon>Spiralia</taxon>
        <taxon>Lophotrochozoa</taxon>
        <taxon>Platyhelminthes</taxon>
        <taxon>Monogenea</taxon>
        <taxon>Polyopisthocotylea</taxon>
        <taxon>Polystomatidea</taxon>
        <taxon>Polystomatidae</taxon>
        <taxon>Protopolystoma</taxon>
    </lineage>
</organism>
<evidence type="ECO:0000256" key="1">
    <source>
        <dbReference type="SAM" id="MobiDB-lite"/>
    </source>
</evidence>
<proteinExistence type="predicted"/>
<comment type="caution">
    <text evidence="2">The sequence shown here is derived from an EMBL/GenBank/DDBJ whole genome shotgun (WGS) entry which is preliminary data.</text>
</comment>
<feature type="compositionally biased region" description="Pro residues" evidence="1">
    <location>
        <begin position="72"/>
        <end position="83"/>
    </location>
</feature>